<dbReference type="Gene3D" id="3.30.565.10">
    <property type="entry name" value="Histidine kinase-like ATPase, C-terminal domain"/>
    <property type="match status" value="1"/>
</dbReference>
<dbReference type="Gene3D" id="3.30.450.20">
    <property type="entry name" value="PAS domain"/>
    <property type="match status" value="1"/>
</dbReference>
<dbReference type="SUPFAM" id="SSF55785">
    <property type="entry name" value="PYP-like sensor domain (PAS domain)"/>
    <property type="match status" value="1"/>
</dbReference>
<dbReference type="PRINTS" id="PR00344">
    <property type="entry name" value="BCTRLSENSOR"/>
</dbReference>
<dbReference type="Gene3D" id="1.10.287.130">
    <property type="match status" value="1"/>
</dbReference>
<dbReference type="InterPro" id="IPR036097">
    <property type="entry name" value="HisK_dim/P_sf"/>
</dbReference>
<keyword evidence="7" id="KW-0067">ATP-binding</keyword>
<dbReference type="SMART" id="SM00387">
    <property type="entry name" value="HATPase_c"/>
    <property type="match status" value="1"/>
</dbReference>
<dbReference type="SUPFAM" id="SSF47384">
    <property type="entry name" value="Homodimeric domain of signal transducing histidine kinase"/>
    <property type="match status" value="1"/>
</dbReference>
<dbReference type="InterPro" id="IPR005467">
    <property type="entry name" value="His_kinase_dom"/>
</dbReference>
<dbReference type="InterPro" id="IPR003594">
    <property type="entry name" value="HATPase_dom"/>
</dbReference>
<evidence type="ECO:0000256" key="7">
    <source>
        <dbReference type="ARBA" id="ARBA00022840"/>
    </source>
</evidence>
<sequence>MEKSRYNFQELEEKYSRFFSLSLDLLCIAGFDGYFKHLNPAWTRILNWSTQELMSKPFLEFVHPEDRESTILECQKLSNSEDTISFENRYLCQDGSYKWLSWNSTPFNEENLIYAVARDITLIKQNEIVLRDSILASQTHAEKLNITLHKLQETQAQLIQQEKMSSLGQLVAGVAHEINNPVNFIHGNLSPAKEYIENLLKLLHLYQDYYPNRVSEINTFSEEIDLEFLTVDLFKILSSMEIGTKRIREIVLSLRNFSRLDEADMKAVNIHEGIDSTLLILQNRLKAKPDHPEIEIIKEYGNLPLVECYAGQLNQVFMNIIDNAIDAIDNDNFQRSKQDILSNPSRIIIRTELAKNKAIIRIIDNGPGMTQEVKQKLFDPFFTTKSVGQGTGLGLSISYQIVVEKHSGVLRCESEIGKGTEFWIEIPLQQEKKLTVCLTHSVMETT</sequence>
<dbReference type="SMART" id="SM00388">
    <property type="entry name" value="HisKA"/>
    <property type="match status" value="1"/>
</dbReference>
<evidence type="ECO:0000256" key="8">
    <source>
        <dbReference type="ARBA" id="ARBA00023012"/>
    </source>
</evidence>
<dbReference type="InterPro" id="IPR003661">
    <property type="entry name" value="HisK_dim/P_dom"/>
</dbReference>
<dbReference type="PANTHER" id="PTHR43065:SF10">
    <property type="entry name" value="PEROXIDE STRESS-ACTIVATED HISTIDINE KINASE MAK3"/>
    <property type="match status" value="1"/>
</dbReference>
<dbReference type="EMBL" id="JAHHHN010000015">
    <property type="protein sequence ID" value="MBW4563684.1"/>
    <property type="molecule type" value="Genomic_DNA"/>
</dbReference>
<reference evidence="11" key="1">
    <citation type="submission" date="2021-05" db="EMBL/GenBank/DDBJ databases">
        <authorList>
            <person name="Pietrasiak N."/>
            <person name="Ward R."/>
            <person name="Stajich J.E."/>
            <person name="Kurbessoian T."/>
        </authorList>
    </citation>
    <scope>NUCLEOTIDE SEQUENCE</scope>
    <source>
        <strain evidence="11">JT2-VF2</strain>
    </source>
</reference>
<keyword evidence="6 11" id="KW-0418">Kinase</keyword>
<dbReference type="SUPFAM" id="SSF55874">
    <property type="entry name" value="ATPase domain of HSP90 chaperone/DNA topoisomerase II/histidine kinase"/>
    <property type="match status" value="1"/>
</dbReference>
<dbReference type="Pfam" id="PF02518">
    <property type="entry name" value="HATPase_c"/>
    <property type="match status" value="1"/>
</dbReference>
<dbReference type="InterPro" id="IPR013655">
    <property type="entry name" value="PAS_fold_3"/>
</dbReference>
<reference evidence="11" key="2">
    <citation type="journal article" date="2022" name="Microbiol. Resour. Announc.">
        <title>Metagenome Sequencing to Explore Phylogenomics of Terrestrial Cyanobacteria.</title>
        <authorList>
            <person name="Ward R.D."/>
            <person name="Stajich J.E."/>
            <person name="Johansen J.R."/>
            <person name="Huntemann M."/>
            <person name="Clum A."/>
            <person name="Foster B."/>
            <person name="Foster B."/>
            <person name="Roux S."/>
            <person name="Palaniappan K."/>
            <person name="Varghese N."/>
            <person name="Mukherjee S."/>
            <person name="Reddy T.B.K."/>
            <person name="Daum C."/>
            <person name="Copeland A."/>
            <person name="Chen I.A."/>
            <person name="Ivanova N.N."/>
            <person name="Kyrpides N.C."/>
            <person name="Shapiro N."/>
            <person name="Eloe-Fadrosh E.A."/>
            <person name="Pietrasiak N."/>
        </authorList>
    </citation>
    <scope>NUCLEOTIDE SEQUENCE</scope>
    <source>
        <strain evidence="11">JT2-VF2</strain>
    </source>
</reference>
<evidence type="ECO:0000256" key="2">
    <source>
        <dbReference type="ARBA" id="ARBA00012438"/>
    </source>
</evidence>
<dbReference type="PROSITE" id="PS50109">
    <property type="entry name" value="HIS_KIN"/>
    <property type="match status" value="1"/>
</dbReference>
<dbReference type="CDD" id="cd00130">
    <property type="entry name" value="PAS"/>
    <property type="match status" value="1"/>
</dbReference>
<dbReference type="EC" id="2.7.13.3" evidence="2"/>
<dbReference type="CDD" id="cd00082">
    <property type="entry name" value="HisKA"/>
    <property type="match status" value="1"/>
</dbReference>
<dbReference type="Proteomes" id="UP000715781">
    <property type="component" value="Unassembled WGS sequence"/>
</dbReference>
<dbReference type="GO" id="GO:0005524">
    <property type="term" value="F:ATP binding"/>
    <property type="evidence" value="ECO:0007669"/>
    <property type="project" value="UniProtKB-KW"/>
</dbReference>
<evidence type="ECO:0000259" key="10">
    <source>
        <dbReference type="PROSITE" id="PS50112"/>
    </source>
</evidence>
<evidence type="ECO:0000259" key="9">
    <source>
        <dbReference type="PROSITE" id="PS50109"/>
    </source>
</evidence>
<dbReference type="InterPro" id="IPR000014">
    <property type="entry name" value="PAS"/>
</dbReference>
<dbReference type="SMART" id="SM00091">
    <property type="entry name" value="PAS"/>
    <property type="match status" value="1"/>
</dbReference>
<evidence type="ECO:0000256" key="5">
    <source>
        <dbReference type="ARBA" id="ARBA00022741"/>
    </source>
</evidence>
<keyword evidence="4" id="KW-0808">Transferase</keyword>
<dbReference type="PANTHER" id="PTHR43065">
    <property type="entry name" value="SENSOR HISTIDINE KINASE"/>
    <property type="match status" value="1"/>
</dbReference>
<evidence type="ECO:0000256" key="1">
    <source>
        <dbReference type="ARBA" id="ARBA00000085"/>
    </source>
</evidence>
<evidence type="ECO:0000313" key="12">
    <source>
        <dbReference type="Proteomes" id="UP000715781"/>
    </source>
</evidence>
<dbReference type="InterPro" id="IPR035965">
    <property type="entry name" value="PAS-like_dom_sf"/>
</dbReference>
<dbReference type="InterPro" id="IPR036890">
    <property type="entry name" value="HATPase_C_sf"/>
</dbReference>
<dbReference type="PROSITE" id="PS50112">
    <property type="entry name" value="PAS"/>
    <property type="match status" value="1"/>
</dbReference>
<protein>
    <recommendedName>
        <fullName evidence="2">histidine kinase</fullName>
        <ecNumber evidence="2">2.7.13.3</ecNumber>
    </recommendedName>
</protein>
<evidence type="ECO:0000256" key="4">
    <source>
        <dbReference type="ARBA" id="ARBA00022679"/>
    </source>
</evidence>
<comment type="caution">
    <text evidence="11">The sequence shown here is derived from an EMBL/GenBank/DDBJ whole genome shotgun (WGS) entry which is preliminary data.</text>
</comment>
<evidence type="ECO:0000256" key="3">
    <source>
        <dbReference type="ARBA" id="ARBA00022553"/>
    </source>
</evidence>
<keyword evidence="3" id="KW-0597">Phosphoprotein</keyword>
<dbReference type="GO" id="GO:0000155">
    <property type="term" value="F:phosphorelay sensor kinase activity"/>
    <property type="evidence" value="ECO:0007669"/>
    <property type="project" value="InterPro"/>
</dbReference>
<comment type="catalytic activity">
    <reaction evidence="1">
        <text>ATP + protein L-histidine = ADP + protein N-phospho-L-histidine.</text>
        <dbReference type="EC" id="2.7.13.3"/>
    </reaction>
</comment>
<organism evidence="11 12">
    <name type="scientific">Mojavia pulchra JT2-VF2</name>
    <dbReference type="NCBI Taxonomy" id="287848"/>
    <lineage>
        <taxon>Bacteria</taxon>
        <taxon>Bacillati</taxon>
        <taxon>Cyanobacteriota</taxon>
        <taxon>Cyanophyceae</taxon>
        <taxon>Nostocales</taxon>
        <taxon>Nostocaceae</taxon>
    </lineage>
</organism>
<feature type="domain" description="PAS" evidence="10">
    <location>
        <begin position="11"/>
        <end position="68"/>
    </location>
</feature>
<dbReference type="NCBIfam" id="TIGR00229">
    <property type="entry name" value="sensory_box"/>
    <property type="match status" value="1"/>
</dbReference>
<gene>
    <name evidence="11" type="ORF">KME32_21580</name>
</gene>
<proteinExistence type="predicted"/>
<name>A0A951Q0U5_9NOST</name>
<accession>A0A951Q0U5</accession>
<keyword evidence="5" id="KW-0547">Nucleotide-binding</keyword>
<dbReference type="Pfam" id="PF08447">
    <property type="entry name" value="PAS_3"/>
    <property type="match status" value="1"/>
</dbReference>
<feature type="domain" description="Histidine kinase" evidence="9">
    <location>
        <begin position="173"/>
        <end position="430"/>
    </location>
</feature>
<evidence type="ECO:0000313" key="11">
    <source>
        <dbReference type="EMBL" id="MBW4563684.1"/>
    </source>
</evidence>
<keyword evidence="8" id="KW-0902">Two-component regulatory system</keyword>
<evidence type="ECO:0000256" key="6">
    <source>
        <dbReference type="ARBA" id="ARBA00022777"/>
    </source>
</evidence>
<dbReference type="AlphaFoldDB" id="A0A951Q0U5"/>
<dbReference type="InterPro" id="IPR004358">
    <property type="entry name" value="Sig_transdc_His_kin-like_C"/>
</dbReference>